<protein>
    <submittedName>
        <fullName evidence="2">Uncharacterized protein</fullName>
    </submittedName>
</protein>
<dbReference type="PATRIC" id="fig|270351.10.peg.6513"/>
<gene>
    <name evidence="2" type="ORF">Maq22A_1p36120</name>
</gene>
<evidence type="ECO:0000313" key="2">
    <source>
        <dbReference type="EMBL" id="BAQ49438.1"/>
    </source>
</evidence>
<dbReference type="EMBL" id="AP014705">
    <property type="protein sequence ID" value="BAQ49438.1"/>
    <property type="molecule type" value="Genomic_DNA"/>
</dbReference>
<dbReference type="RefSeq" id="WP_060850494.1">
    <property type="nucleotide sequence ID" value="NZ_AP014705.1"/>
</dbReference>
<reference evidence="2 3" key="1">
    <citation type="journal article" date="2015" name="Genome Announc.">
        <title>Complete Genome Sequence of Methylobacterium aquaticum Strain 22A, Isolated from Racomitrium japonicum Moss.</title>
        <authorList>
            <person name="Tani A."/>
            <person name="Ogura Y."/>
            <person name="Hayashi T."/>
            <person name="Kimbara K."/>
        </authorList>
    </citation>
    <scope>NUCLEOTIDE SEQUENCE [LARGE SCALE GENOMIC DNA]</scope>
    <source>
        <strain evidence="2 3">MA-22A</strain>
        <plasmid evidence="3">Plasmid pMaq22A_1p DNA</plasmid>
    </source>
</reference>
<proteinExistence type="predicted"/>
<evidence type="ECO:0000256" key="1">
    <source>
        <dbReference type="SAM" id="MobiDB-lite"/>
    </source>
</evidence>
<geneLocation type="plasmid" evidence="3">
    <name>pMaq22A_1p DNA</name>
</geneLocation>
<accession>A0A0C6FM25</accession>
<feature type="region of interest" description="Disordered" evidence="1">
    <location>
        <begin position="79"/>
        <end position="102"/>
    </location>
</feature>
<sequence length="186" mass="21055">MTEFETRTLPGTSPNKWVDTTELTHRQRIAALEKVRLLLCDLCVEEMHPRDVSAVLAVVNRHIIAQECVKREEKEATEAASVAKASNNELSPPPMRKRKSRSRYVSPEKYVDLLDKIPVAADRLHAAWQAGVVPDFVGRRGRENILRHRDALARGVMKKDEVSRLEAWVVAIDNAYARIPKQPSSL</sequence>
<organism evidence="2 3">
    <name type="scientific">Methylobacterium aquaticum</name>
    <dbReference type="NCBI Taxonomy" id="270351"/>
    <lineage>
        <taxon>Bacteria</taxon>
        <taxon>Pseudomonadati</taxon>
        <taxon>Pseudomonadota</taxon>
        <taxon>Alphaproteobacteria</taxon>
        <taxon>Hyphomicrobiales</taxon>
        <taxon>Methylobacteriaceae</taxon>
        <taxon>Methylobacterium</taxon>
    </lineage>
</organism>
<reference evidence="3" key="2">
    <citation type="submission" date="2015-01" db="EMBL/GenBank/DDBJ databases">
        <title>Complete genome sequence of Methylobacterium aquaticum strain 22A.</title>
        <authorList>
            <person name="Tani A."/>
            <person name="Ogura Y."/>
            <person name="Hayashi T."/>
        </authorList>
    </citation>
    <scope>NUCLEOTIDE SEQUENCE [LARGE SCALE GENOMIC DNA]</scope>
    <source>
        <strain evidence="3">MA-22A</strain>
        <plasmid evidence="3">Plasmid pMaq22A_1p DNA</plasmid>
    </source>
</reference>
<dbReference type="AlphaFoldDB" id="A0A0C6FM25"/>
<dbReference type="Proteomes" id="UP000061432">
    <property type="component" value="Plasmid pMaq22A_1p"/>
</dbReference>
<dbReference type="KEGG" id="maqu:Maq22A_1p36120"/>
<dbReference type="OrthoDB" id="8008891at2"/>
<evidence type="ECO:0000313" key="3">
    <source>
        <dbReference type="Proteomes" id="UP000061432"/>
    </source>
</evidence>
<name>A0A0C6FM25_9HYPH</name>
<keyword evidence="2" id="KW-0614">Plasmid</keyword>